<sequence length="157" mass="16155">GFRAVGEDVAQVSAAAATVDFLAQHAERGVGADGRGVVQWLPEAGPAGVAVELGARGKQRQLATGAGERARAVLVVQRAAVRALDGVMVSPSANLGSTPSAMAAIPALPLSTMNCLLESMMVSSSRPVPLSDQAFDAMEPRLGARCSRNPHRELNNS</sequence>
<name>A0A699ST04_TANCI</name>
<accession>A0A699ST04</accession>
<reference evidence="1" key="1">
    <citation type="journal article" date="2019" name="Sci. Rep.">
        <title>Draft genome of Tanacetum cinerariifolium, the natural source of mosquito coil.</title>
        <authorList>
            <person name="Yamashiro T."/>
            <person name="Shiraishi A."/>
            <person name="Satake H."/>
            <person name="Nakayama K."/>
        </authorList>
    </citation>
    <scope>NUCLEOTIDE SEQUENCE</scope>
</reference>
<organism evidence="1">
    <name type="scientific">Tanacetum cinerariifolium</name>
    <name type="common">Dalmatian daisy</name>
    <name type="synonym">Chrysanthemum cinerariifolium</name>
    <dbReference type="NCBI Taxonomy" id="118510"/>
    <lineage>
        <taxon>Eukaryota</taxon>
        <taxon>Viridiplantae</taxon>
        <taxon>Streptophyta</taxon>
        <taxon>Embryophyta</taxon>
        <taxon>Tracheophyta</taxon>
        <taxon>Spermatophyta</taxon>
        <taxon>Magnoliopsida</taxon>
        <taxon>eudicotyledons</taxon>
        <taxon>Gunneridae</taxon>
        <taxon>Pentapetalae</taxon>
        <taxon>asterids</taxon>
        <taxon>campanulids</taxon>
        <taxon>Asterales</taxon>
        <taxon>Asteraceae</taxon>
        <taxon>Asteroideae</taxon>
        <taxon>Anthemideae</taxon>
        <taxon>Anthemidinae</taxon>
        <taxon>Tanacetum</taxon>
    </lineage>
</organism>
<gene>
    <name evidence="1" type="ORF">Tci_871735</name>
</gene>
<dbReference type="AlphaFoldDB" id="A0A699ST04"/>
<protein>
    <submittedName>
        <fullName evidence="1">Uncharacterized protein</fullName>
    </submittedName>
</protein>
<feature type="non-terminal residue" evidence="1">
    <location>
        <position position="1"/>
    </location>
</feature>
<comment type="caution">
    <text evidence="1">The sequence shown here is derived from an EMBL/GenBank/DDBJ whole genome shotgun (WGS) entry which is preliminary data.</text>
</comment>
<evidence type="ECO:0000313" key="1">
    <source>
        <dbReference type="EMBL" id="GFC99765.1"/>
    </source>
</evidence>
<proteinExistence type="predicted"/>
<dbReference type="EMBL" id="BKCJ011180637">
    <property type="protein sequence ID" value="GFC99765.1"/>
    <property type="molecule type" value="Genomic_DNA"/>
</dbReference>